<dbReference type="SMART" id="SM00853">
    <property type="entry name" value="MutL_C"/>
    <property type="match status" value="1"/>
</dbReference>
<dbReference type="GO" id="GO:0005524">
    <property type="term" value="F:ATP binding"/>
    <property type="evidence" value="ECO:0007669"/>
    <property type="project" value="InterPro"/>
</dbReference>
<comment type="similarity">
    <text evidence="1 5">Belongs to the DNA mismatch repair MutL/HexB family.</text>
</comment>
<dbReference type="InterPro" id="IPR037198">
    <property type="entry name" value="MutL_C_sf"/>
</dbReference>
<evidence type="ECO:0000256" key="2">
    <source>
        <dbReference type="ARBA" id="ARBA00021975"/>
    </source>
</evidence>
<evidence type="ECO:0000256" key="1">
    <source>
        <dbReference type="ARBA" id="ARBA00006082"/>
    </source>
</evidence>
<dbReference type="InterPro" id="IPR020667">
    <property type="entry name" value="DNA_mismatch_repair_MutL"/>
</dbReference>
<dbReference type="SUPFAM" id="SSF55874">
    <property type="entry name" value="ATPase domain of HSP90 chaperone/DNA topoisomerase II/histidine kinase"/>
    <property type="match status" value="1"/>
</dbReference>
<dbReference type="PANTHER" id="PTHR10073:SF12">
    <property type="entry name" value="DNA MISMATCH REPAIR PROTEIN MLH1"/>
    <property type="match status" value="1"/>
</dbReference>
<dbReference type="AlphaFoldDB" id="E1JUY0"/>
<dbReference type="FunFam" id="3.30.565.10:FF:000003">
    <property type="entry name" value="DNA mismatch repair endonuclease MutL"/>
    <property type="match status" value="1"/>
</dbReference>
<evidence type="ECO:0000256" key="5">
    <source>
        <dbReference type="HAMAP-Rule" id="MF_00149"/>
    </source>
</evidence>
<reference evidence="9 10" key="1">
    <citation type="submission" date="2010-08" db="EMBL/GenBank/DDBJ databases">
        <title>The draft genome of Desulfovibrio fructosovorans JJ.</title>
        <authorList>
            <consortium name="US DOE Joint Genome Institute (JGI-PGF)"/>
            <person name="Lucas S."/>
            <person name="Copeland A."/>
            <person name="Lapidus A."/>
            <person name="Cheng J.-F."/>
            <person name="Bruce D."/>
            <person name="Goodwin L."/>
            <person name="Pitluck S."/>
            <person name="Land M.L."/>
            <person name="Hauser L."/>
            <person name="Chang Y.-J."/>
            <person name="Jeffries C."/>
            <person name="Wall J.D."/>
            <person name="Stahl D.A."/>
            <person name="Arkin A.P."/>
            <person name="Dehal P."/>
            <person name="Stolyar S.M."/>
            <person name="Hazen T.C."/>
            <person name="Woyke T.J."/>
        </authorList>
    </citation>
    <scope>NUCLEOTIDE SEQUENCE [LARGE SCALE GENOMIC DNA]</scope>
    <source>
        <strain evidence="9 10">JJ</strain>
    </source>
</reference>
<dbReference type="Gene3D" id="3.30.1370.100">
    <property type="entry name" value="MutL, C-terminal domain, regulatory subdomain"/>
    <property type="match status" value="1"/>
</dbReference>
<evidence type="ECO:0000259" key="7">
    <source>
        <dbReference type="SMART" id="SM00853"/>
    </source>
</evidence>
<dbReference type="GO" id="GO:0140664">
    <property type="term" value="F:ATP-dependent DNA damage sensor activity"/>
    <property type="evidence" value="ECO:0007669"/>
    <property type="project" value="InterPro"/>
</dbReference>
<evidence type="ECO:0000313" key="10">
    <source>
        <dbReference type="Proteomes" id="UP000006250"/>
    </source>
</evidence>
<dbReference type="RefSeq" id="WP_005992473.1">
    <property type="nucleotide sequence ID" value="NZ_AECZ01000007.1"/>
</dbReference>
<dbReference type="Gene3D" id="3.30.230.10">
    <property type="match status" value="1"/>
</dbReference>
<dbReference type="Gene3D" id="3.30.1540.20">
    <property type="entry name" value="MutL, C-terminal domain, dimerisation subdomain"/>
    <property type="match status" value="1"/>
</dbReference>
<feature type="domain" description="MutL C-terminal dimerisation" evidence="7">
    <location>
        <begin position="493"/>
        <end position="625"/>
    </location>
</feature>
<comment type="function">
    <text evidence="5">This protein is involved in the repair of mismatches in DNA. It is required for dam-dependent methyl-directed DNA mismatch repair. May act as a 'molecular matchmaker', a protein that promotes the formation of a stable complex between two or more DNA-binding proteins in an ATP-dependent manner without itself being part of a final effector complex.</text>
</comment>
<sequence length="669" mass="72854">MPSAVKHRTIRVLPPELQNQIAAGEVVERPASVLKELVENSLDAGATRIEVSIDGGGRTAMVVADDGWGMTPEELSLAVTRHATSKIVSMEELTSIASFGFRGEALPSIASVSRFTLTSRHEAFDEGAVIRVESGRIVEEGPAALARGTRIEVRDLFAAVPARLKFLKSEAVETKRATEAFSRAALARLDVAFKLSVNGRTTLRFPASQTLAARLGGIWPPAVTEGLFEVDYALGPIRVQGLIGKPLSAQSRADRMLFYVNGRAVQDRLLLSAVREAYKGRLLSREYPQVALFVTLPPEDLDVNVHPAKTEVRFRDEQVVFLNLRRAVGQALDKALVLRTVPAPEPWVKQSGGEPPKFATRRDFLDELVRADAPQPGQTTPATPIVREGPPVHPMGQEAQDAPAPAATPYQAVAENRRHGQPAPVRHLEPPAVVRHERQLAQAGEPESPPTGGSDEATSPAESRYAAPEAQPEILHARRPEELEPSLPPGVRYLGQFADTYLIVDLGRELVLLDQHAAHERIIYAAMEATGSRGDSRPVGIPVELTLHPAEQTRLQELHNELRAIGFALESPRPGTVSITGAPPGLSLGQAKEYLRAALAGQSKTLHDLWILMSCKTAIKAGTRLADDEAVALLAQWSKTPERDYCPHGRPVTVRFGQREMEKMFKRGK</sequence>
<evidence type="ECO:0000256" key="3">
    <source>
        <dbReference type="ARBA" id="ARBA00022763"/>
    </source>
</evidence>
<dbReference type="SUPFAM" id="SSF54211">
    <property type="entry name" value="Ribosomal protein S5 domain 2-like"/>
    <property type="match status" value="1"/>
</dbReference>
<dbReference type="Pfam" id="PF08676">
    <property type="entry name" value="MutL_C"/>
    <property type="match status" value="1"/>
</dbReference>
<dbReference type="InterPro" id="IPR014762">
    <property type="entry name" value="DNA_mismatch_repair_CS"/>
</dbReference>
<dbReference type="Gene3D" id="3.30.565.10">
    <property type="entry name" value="Histidine kinase-like ATPase, C-terminal domain"/>
    <property type="match status" value="1"/>
</dbReference>
<dbReference type="eggNOG" id="COG0323">
    <property type="taxonomic scope" value="Bacteria"/>
</dbReference>
<dbReference type="EMBL" id="AECZ01000007">
    <property type="protein sequence ID" value="EFL51894.1"/>
    <property type="molecule type" value="Genomic_DNA"/>
</dbReference>
<proteinExistence type="inferred from homology"/>
<protein>
    <recommendedName>
        <fullName evidence="2 5">DNA mismatch repair protein MutL</fullName>
    </recommendedName>
</protein>
<dbReference type="HAMAP" id="MF_00149">
    <property type="entry name" value="DNA_mis_repair"/>
    <property type="match status" value="1"/>
</dbReference>
<dbReference type="InterPro" id="IPR002099">
    <property type="entry name" value="MutL/Mlh/PMS"/>
</dbReference>
<keyword evidence="3 5" id="KW-0227">DNA damage</keyword>
<dbReference type="GO" id="GO:0032300">
    <property type="term" value="C:mismatch repair complex"/>
    <property type="evidence" value="ECO:0007669"/>
    <property type="project" value="InterPro"/>
</dbReference>
<dbReference type="OrthoDB" id="9763467at2"/>
<dbReference type="InterPro" id="IPR013507">
    <property type="entry name" value="DNA_mismatch_S5_2-like"/>
</dbReference>
<gene>
    <name evidence="5" type="primary">mutL</name>
    <name evidence="9" type="ORF">DesfrDRAFT_1429</name>
</gene>
<dbReference type="Proteomes" id="UP000006250">
    <property type="component" value="Unassembled WGS sequence"/>
</dbReference>
<evidence type="ECO:0000256" key="6">
    <source>
        <dbReference type="SAM" id="MobiDB-lite"/>
    </source>
</evidence>
<dbReference type="InterPro" id="IPR042120">
    <property type="entry name" value="MutL_C_dimsub"/>
</dbReference>
<dbReference type="InterPro" id="IPR038973">
    <property type="entry name" value="MutL/Mlh/Pms-like"/>
</dbReference>
<evidence type="ECO:0000313" key="9">
    <source>
        <dbReference type="EMBL" id="EFL51894.1"/>
    </source>
</evidence>
<dbReference type="SMART" id="SM01340">
    <property type="entry name" value="DNA_mis_repair"/>
    <property type="match status" value="1"/>
</dbReference>
<dbReference type="STRING" id="596151.DesfrDRAFT_1429"/>
<dbReference type="InterPro" id="IPR042121">
    <property type="entry name" value="MutL_C_regsub"/>
</dbReference>
<evidence type="ECO:0000259" key="8">
    <source>
        <dbReference type="SMART" id="SM01340"/>
    </source>
</evidence>
<dbReference type="GO" id="GO:0006298">
    <property type="term" value="P:mismatch repair"/>
    <property type="evidence" value="ECO:0007669"/>
    <property type="project" value="UniProtKB-UniRule"/>
</dbReference>
<dbReference type="PROSITE" id="PS00058">
    <property type="entry name" value="DNA_MISMATCH_REPAIR_1"/>
    <property type="match status" value="1"/>
</dbReference>
<dbReference type="InterPro" id="IPR020568">
    <property type="entry name" value="Ribosomal_Su5_D2-typ_SF"/>
</dbReference>
<dbReference type="InterPro" id="IPR014790">
    <property type="entry name" value="MutL_C"/>
</dbReference>
<name>E1JUY0_SOLFR</name>
<dbReference type="SUPFAM" id="SSF118116">
    <property type="entry name" value="DNA mismatch repair protein MutL"/>
    <property type="match status" value="1"/>
</dbReference>
<feature type="region of interest" description="Disordered" evidence="6">
    <location>
        <begin position="437"/>
        <end position="473"/>
    </location>
</feature>
<dbReference type="GO" id="GO:0030983">
    <property type="term" value="F:mismatched DNA binding"/>
    <property type="evidence" value="ECO:0007669"/>
    <property type="project" value="InterPro"/>
</dbReference>
<dbReference type="CDD" id="cd16926">
    <property type="entry name" value="HATPase_MutL-MLH-PMS-like"/>
    <property type="match status" value="1"/>
</dbReference>
<dbReference type="PANTHER" id="PTHR10073">
    <property type="entry name" value="DNA MISMATCH REPAIR PROTEIN MLH, PMS, MUTL"/>
    <property type="match status" value="1"/>
</dbReference>
<dbReference type="Pfam" id="PF01119">
    <property type="entry name" value="DNA_mis_repair"/>
    <property type="match status" value="1"/>
</dbReference>
<feature type="domain" description="DNA mismatch repair protein S5" evidence="8">
    <location>
        <begin position="215"/>
        <end position="333"/>
    </location>
</feature>
<dbReference type="Pfam" id="PF13589">
    <property type="entry name" value="HATPase_c_3"/>
    <property type="match status" value="1"/>
</dbReference>
<keyword evidence="10" id="KW-1185">Reference proteome</keyword>
<organism evidence="9 10">
    <name type="scientific">Solidesulfovibrio fructosivorans JJ]</name>
    <dbReference type="NCBI Taxonomy" id="596151"/>
    <lineage>
        <taxon>Bacteria</taxon>
        <taxon>Pseudomonadati</taxon>
        <taxon>Thermodesulfobacteriota</taxon>
        <taxon>Desulfovibrionia</taxon>
        <taxon>Desulfovibrionales</taxon>
        <taxon>Desulfovibrionaceae</taxon>
        <taxon>Solidesulfovibrio</taxon>
    </lineage>
</organism>
<dbReference type="CDD" id="cd00782">
    <property type="entry name" value="MutL_Trans"/>
    <property type="match status" value="1"/>
</dbReference>
<accession>E1JUY0</accession>
<feature type="region of interest" description="Disordered" evidence="6">
    <location>
        <begin position="371"/>
        <end position="407"/>
    </location>
</feature>
<evidence type="ECO:0000256" key="4">
    <source>
        <dbReference type="ARBA" id="ARBA00023204"/>
    </source>
</evidence>
<dbReference type="InterPro" id="IPR014721">
    <property type="entry name" value="Ribsml_uS5_D2-typ_fold_subgr"/>
</dbReference>
<comment type="caution">
    <text evidence="9">The sequence shown here is derived from an EMBL/GenBank/DDBJ whole genome shotgun (WGS) entry which is preliminary data.</text>
</comment>
<keyword evidence="4 5" id="KW-0234">DNA repair</keyword>
<dbReference type="InterPro" id="IPR036890">
    <property type="entry name" value="HATPase_C_sf"/>
</dbReference>
<dbReference type="GO" id="GO:0016887">
    <property type="term" value="F:ATP hydrolysis activity"/>
    <property type="evidence" value="ECO:0007669"/>
    <property type="project" value="InterPro"/>
</dbReference>
<dbReference type="NCBIfam" id="TIGR00585">
    <property type="entry name" value="mutl"/>
    <property type="match status" value="1"/>
</dbReference>
<feature type="compositionally biased region" description="Low complexity" evidence="6">
    <location>
        <begin position="373"/>
        <end position="384"/>
    </location>
</feature>